<dbReference type="EMBL" id="UINC01006868">
    <property type="protein sequence ID" value="SVA30107.1"/>
    <property type="molecule type" value="Genomic_DNA"/>
</dbReference>
<evidence type="ECO:0000313" key="1">
    <source>
        <dbReference type="EMBL" id="SVA30107.1"/>
    </source>
</evidence>
<name>A0A381URZ1_9ZZZZ</name>
<dbReference type="AlphaFoldDB" id="A0A381URZ1"/>
<organism evidence="1">
    <name type="scientific">marine metagenome</name>
    <dbReference type="NCBI Taxonomy" id="408172"/>
    <lineage>
        <taxon>unclassified sequences</taxon>
        <taxon>metagenomes</taxon>
        <taxon>ecological metagenomes</taxon>
    </lineage>
</organism>
<protein>
    <submittedName>
        <fullName evidence="1">Uncharacterized protein</fullName>
    </submittedName>
</protein>
<sequence length="159" mass="18469">MAIQRLLLTYLLCWFAAAGSLYAEGADERESAPWLQPEIVEASRAIQMTVTQQGIFREAVGGFLDGLIGEYVSMLKQQKDDIPRRAKQVQSRHARKMDKKMRAVLDEQQYERYLAYRLLLLTSMEVLLDLPSRTQRRGRLAAYCKKETWRVWCYTDNSS</sequence>
<accession>A0A381URZ1</accession>
<proteinExistence type="predicted"/>
<gene>
    <name evidence="1" type="ORF">METZ01_LOCUS82961</name>
</gene>
<reference evidence="1" key="1">
    <citation type="submission" date="2018-05" db="EMBL/GenBank/DDBJ databases">
        <authorList>
            <person name="Lanie J.A."/>
            <person name="Ng W.-L."/>
            <person name="Kazmierczak K.M."/>
            <person name="Andrzejewski T.M."/>
            <person name="Davidsen T.M."/>
            <person name="Wayne K.J."/>
            <person name="Tettelin H."/>
            <person name="Glass J.I."/>
            <person name="Rusch D."/>
            <person name="Podicherti R."/>
            <person name="Tsui H.-C.T."/>
            <person name="Winkler M.E."/>
        </authorList>
    </citation>
    <scope>NUCLEOTIDE SEQUENCE</scope>
</reference>